<comment type="caution">
    <text evidence="21">The sequence shown here is derived from an EMBL/GenBank/DDBJ whole genome shotgun (WGS) entry which is preliminary data.</text>
</comment>
<dbReference type="Gene3D" id="3.40.1190.10">
    <property type="entry name" value="Mur-like, catalytic domain"/>
    <property type="match status" value="1"/>
</dbReference>
<proteinExistence type="inferred from homology"/>
<evidence type="ECO:0000256" key="9">
    <source>
        <dbReference type="ARBA" id="ARBA00022741"/>
    </source>
</evidence>
<evidence type="ECO:0000256" key="15">
    <source>
        <dbReference type="ARBA" id="ARBA00032324"/>
    </source>
</evidence>
<keyword evidence="17 18" id="KW-0132">Cell division</keyword>
<dbReference type="GO" id="GO:0071555">
    <property type="term" value="P:cell wall organization"/>
    <property type="evidence" value="ECO:0007669"/>
    <property type="project" value="UniProtKB-KW"/>
</dbReference>
<evidence type="ECO:0000256" key="17">
    <source>
        <dbReference type="HAMAP-Rule" id="MF_00639"/>
    </source>
</evidence>
<evidence type="ECO:0000256" key="10">
    <source>
        <dbReference type="ARBA" id="ARBA00022840"/>
    </source>
</evidence>
<dbReference type="Proteomes" id="UP000623678">
    <property type="component" value="Unassembled WGS sequence"/>
</dbReference>
<comment type="function">
    <text evidence="1 17 18">Cell wall formation. Catalyzes the addition of glutamate to the nucleotide precursor UDP-N-acetylmuramoyl-L-alanine (UMA).</text>
</comment>
<dbReference type="Gene3D" id="3.40.50.720">
    <property type="entry name" value="NAD(P)-binding Rossmann-like Domain"/>
    <property type="match status" value="1"/>
</dbReference>
<dbReference type="RefSeq" id="WP_262395698.1">
    <property type="nucleotide sequence ID" value="NZ_JACRTD010000007.1"/>
</dbReference>
<evidence type="ECO:0000256" key="7">
    <source>
        <dbReference type="ARBA" id="ARBA00022490"/>
    </source>
</evidence>
<comment type="similarity">
    <text evidence="4 17">Belongs to the MurCDEF family.</text>
</comment>
<keyword evidence="8 17" id="KW-0436">Ligase</keyword>
<keyword evidence="13 17" id="KW-0961">Cell wall biogenesis/degradation</keyword>
<gene>
    <name evidence="17" type="primary">murD</name>
    <name evidence="21" type="ORF">H8705_10340</name>
</gene>
<dbReference type="GO" id="GO:0005524">
    <property type="term" value="F:ATP binding"/>
    <property type="evidence" value="ECO:0007669"/>
    <property type="project" value="UniProtKB-UniRule"/>
</dbReference>
<evidence type="ECO:0000313" key="22">
    <source>
        <dbReference type="Proteomes" id="UP000623678"/>
    </source>
</evidence>
<dbReference type="AlphaFoldDB" id="A0A926EPX6"/>
<evidence type="ECO:0000256" key="2">
    <source>
        <dbReference type="ARBA" id="ARBA00004496"/>
    </source>
</evidence>
<dbReference type="GO" id="GO:0008360">
    <property type="term" value="P:regulation of cell shape"/>
    <property type="evidence" value="ECO:0007669"/>
    <property type="project" value="UniProtKB-KW"/>
</dbReference>
<dbReference type="HAMAP" id="MF_00639">
    <property type="entry name" value="MurD"/>
    <property type="match status" value="1"/>
</dbReference>
<evidence type="ECO:0000256" key="4">
    <source>
        <dbReference type="ARBA" id="ARBA00010416"/>
    </source>
</evidence>
<dbReference type="InterPro" id="IPR013221">
    <property type="entry name" value="Mur_ligase_cen"/>
</dbReference>
<dbReference type="GO" id="GO:0051301">
    <property type="term" value="P:cell division"/>
    <property type="evidence" value="ECO:0007669"/>
    <property type="project" value="UniProtKB-KW"/>
</dbReference>
<evidence type="ECO:0000256" key="16">
    <source>
        <dbReference type="ARBA" id="ARBA00047632"/>
    </source>
</evidence>
<evidence type="ECO:0000256" key="1">
    <source>
        <dbReference type="ARBA" id="ARBA00002734"/>
    </source>
</evidence>
<keyword evidence="7 17" id="KW-0963">Cytoplasm</keyword>
<evidence type="ECO:0000259" key="19">
    <source>
        <dbReference type="Pfam" id="PF02875"/>
    </source>
</evidence>
<dbReference type="GO" id="GO:0008764">
    <property type="term" value="F:UDP-N-acetylmuramoylalanine-D-glutamate ligase activity"/>
    <property type="evidence" value="ECO:0007669"/>
    <property type="project" value="UniProtKB-UniRule"/>
</dbReference>
<dbReference type="SUPFAM" id="SSF51984">
    <property type="entry name" value="MurCD N-terminal domain"/>
    <property type="match status" value="1"/>
</dbReference>
<dbReference type="Gene3D" id="3.90.190.20">
    <property type="entry name" value="Mur ligase, C-terminal domain"/>
    <property type="match status" value="1"/>
</dbReference>
<dbReference type="PANTHER" id="PTHR43692:SF1">
    <property type="entry name" value="UDP-N-ACETYLMURAMOYLALANINE--D-GLUTAMATE LIGASE"/>
    <property type="match status" value="1"/>
</dbReference>
<keyword evidence="22" id="KW-1185">Reference proteome</keyword>
<feature type="binding site" evidence="17">
    <location>
        <begin position="124"/>
        <end position="130"/>
    </location>
    <ligand>
        <name>ATP</name>
        <dbReference type="ChEBI" id="CHEBI:30616"/>
    </ligand>
</feature>
<feature type="domain" description="Mur ligase central" evidence="20">
    <location>
        <begin position="122"/>
        <end position="299"/>
    </location>
</feature>
<protein>
    <recommendedName>
        <fullName evidence="6 17">UDP-N-acetylmuramoylalanine--D-glutamate ligase</fullName>
        <ecNumber evidence="5 17">6.3.2.9</ecNumber>
    </recommendedName>
    <alternativeName>
        <fullName evidence="15 17">D-glutamic acid-adding enzyme</fullName>
    </alternativeName>
    <alternativeName>
        <fullName evidence="14 17">UDP-N-acetylmuramoyl-L-alanyl-D-glutamate synthetase</fullName>
    </alternativeName>
</protein>
<comment type="catalytic activity">
    <reaction evidence="16 17 18">
        <text>UDP-N-acetyl-alpha-D-muramoyl-L-alanine + D-glutamate + ATP = UDP-N-acetyl-alpha-D-muramoyl-L-alanyl-D-glutamate + ADP + phosphate + H(+)</text>
        <dbReference type="Rhea" id="RHEA:16429"/>
        <dbReference type="ChEBI" id="CHEBI:15378"/>
        <dbReference type="ChEBI" id="CHEBI:29986"/>
        <dbReference type="ChEBI" id="CHEBI:30616"/>
        <dbReference type="ChEBI" id="CHEBI:43474"/>
        <dbReference type="ChEBI" id="CHEBI:83898"/>
        <dbReference type="ChEBI" id="CHEBI:83900"/>
        <dbReference type="ChEBI" id="CHEBI:456216"/>
        <dbReference type="EC" id="6.3.2.9"/>
    </reaction>
</comment>
<dbReference type="SUPFAM" id="SSF53623">
    <property type="entry name" value="MurD-like peptide ligases, catalytic domain"/>
    <property type="match status" value="1"/>
</dbReference>
<dbReference type="InterPro" id="IPR036615">
    <property type="entry name" value="Mur_ligase_C_dom_sf"/>
</dbReference>
<comment type="pathway">
    <text evidence="3 17 18">Cell wall biogenesis; peptidoglycan biosynthesis.</text>
</comment>
<dbReference type="GO" id="GO:0009252">
    <property type="term" value="P:peptidoglycan biosynthetic process"/>
    <property type="evidence" value="ECO:0007669"/>
    <property type="project" value="UniProtKB-UniRule"/>
</dbReference>
<dbReference type="InterPro" id="IPR005762">
    <property type="entry name" value="MurD"/>
</dbReference>
<name>A0A926EPX6_9FIRM</name>
<reference evidence="21" key="1">
    <citation type="submission" date="2020-08" db="EMBL/GenBank/DDBJ databases">
        <title>Genome public.</title>
        <authorList>
            <person name="Liu C."/>
            <person name="Sun Q."/>
        </authorList>
    </citation>
    <scope>NUCLEOTIDE SEQUENCE</scope>
    <source>
        <strain evidence="21">NSJ-64</strain>
    </source>
</reference>
<keyword evidence="12 17" id="KW-0573">Peptidoglycan synthesis</keyword>
<comment type="subcellular location">
    <subcellularLocation>
        <location evidence="2 17 18">Cytoplasm</location>
    </subcellularLocation>
</comment>
<dbReference type="EMBL" id="JACRTD010000007">
    <property type="protein sequence ID" value="MBC8585983.1"/>
    <property type="molecule type" value="Genomic_DNA"/>
</dbReference>
<dbReference type="EC" id="6.3.2.9" evidence="5 17"/>
<evidence type="ECO:0000256" key="6">
    <source>
        <dbReference type="ARBA" id="ARBA00015655"/>
    </source>
</evidence>
<evidence type="ECO:0000256" key="18">
    <source>
        <dbReference type="RuleBase" id="RU003664"/>
    </source>
</evidence>
<accession>A0A926EPX6</accession>
<evidence type="ECO:0000256" key="3">
    <source>
        <dbReference type="ARBA" id="ARBA00004752"/>
    </source>
</evidence>
<evidence type="ECO:0000256" key="12">
    <source>
        <dbReference type="ARBA" id="ARBA00022984"/>
    </source>
</evidence>
<organism evidence="21 22">
    <name type="scientific">Youxingia wuxianensis</name>
    <dbReference type="NCBI Taxonomy" id="2763678"/>
    <lineage>
        <taxon>Bacteria</taxon>
        <taxon>Bacillati</taxon>
        <taxon>Bacillota</taxon>
        <taxon>Clostridia</taxon>
        <taxon>Eubacteriales</taxon>
        <taxon>Oscillospiraceae</taxon>
        <taxon>Youxingia</taxon>
    </lineage>
</organism>
<evidence type="ECO:0000256" key="13">
    <source>
        <dbReference type="ARBA" id="ARBA00023316"/>
    </source>
</evidence>
<feature type="domain" description="Mur ligase C-terminal" evidence="19">
    <location>
        <begin position="321"/>
        <end position="440"/>
    </location>
</feature>
<dbReference type="NCBIfam" id="TIGR01087">
    <property type="entry name" value="murD"/>
    <property type="match status" value="1"/>
</dbReference>
<dbReference type="Pfam" id="PF08245">
    <property type="entry name" value="Mur_ligase_M"/>
    <property type="match status" value="1"/>
</dbReference>
<sequence length="463" mass="50733">MDSRVQRFFEQIKGKKVTVIGIGVSHSDLISLLAEKGAKVTACDKHTREQLGEAICNNFEARGISLKLGEDYLEGVDADIVLRTPGMKYHHPLLDGLREKGVVVTSEMELFFDLCPCKIIAVTGSDGKTTTTTLIAEILKESGHKVHLGGNIGRALMPMIQDIRPNDYAVVELSSFQLISMRKSPDVAVITNITPNHLDMHKDMQEYVDAKLNIIAHQGAFSRTVLGADNPLTASFTDRTRGETFLFSRKHPVKSGAFLGEDGIVYMALNGKKTKIMHQSEIKLPGLHNVENYLAAISAVWGDADIQAIADVANEFGGVEHRIELVRELDGVKYYNDSIATTPTRTIAGLDSFSQKLIVIAGGYDKKIPFEPLAPKLMEKSKVLILTGATADKIETAVKSYAGYDPNELKILRAKDLAQAVQIAHEQARAGDIVSLSPACASFDCYPNFEARGRHFKELVKAL</sequence>
<evidence type="ECO:0000256" key="11">
    <source>
        <dbReference type="ARBA" id="ARBA00022960"/>
    </source>
</evidence>
<evidence type="ECO:0000313" key="21">
    <source>
        <dbReference type="EMBL" id="MBC8585983.1"/>
    </source>
</evidence>
<dbReference type="InterPro" id="IPR036565">
    <property type="entry name" value="Mur-like_cat_sf"/>
</dbReference>
<evidence type="ECO:0000256" key="5">
    <source>
        <dbReference type="ARBA" id="ARBA00012212"/>
    </source>
</evidence>
<dbReference type="Pfam" id="PF02875">
    <property type="entry name" value="Mur_ligase_C"/>
    <property type="match status" value="1"/>
</dbReference>
<dbReference type="InterPro" id="IPR004101">
    <property type="entry name" value="Mur_ligase_C"/>
</dbReference>
<evidence type="ECO:0000256" key="8">
    <source>
        <dbReference type="ARBA" id="ARBA00022598"/>
    </source>
</evidence>
<keyword evidence="17 18" id="KW-0131">Cell cycle</keyword>
<keyword evidence="9 17" id="KW-0547">Nucleotide-binding</keyword>
<evidence type="ECO:0000256" key="14">
    <source>
        <dbReference type="ARBA" id="ARBA00030398"/>
    </source>
</evidence>
<keyword evidence="11 17" id="KW-0133">Cell shape</keyword>
<dbReference type="GO" id="GO:0005737">
    <property type="term" value="C:cytoplasm"/>
    <property type="evidence" value="ECO:0007669"/>
    <property type="project" value="UniProtKB-SubCell"/>
</dbReference>
<evidence type="ECO:0000259" key="20">
    <source>
        <dbReference type="Pfam" id="PF08245"/>
    </source>
</evidence>
<dbReference type="PANTHER" id="PTHR43692">
    <property type="entry name" value="UDP-N-ACETYLMURAMOYLALANINE--D-GLUTAMATE LIGASE"/>
    <property type="match status" value="1"/>
</dbReference>
<keyword evidence="10 17" id="KW-0067">ATP-binding</keyword>
<dbReference type="SUPFAM" id="SSF53244">
    <property type="entry name" value="MurD-like peptide ligases, peptide-binding domain"/>
    <property type="match status" value="1"/>
</dbReference>